<organism evidence="3 4">
    <name type="scientific">Haematobacter massiliensis</name>
    <dbReference type="NCBI Taxonomy" id="195105"/>
    <lineage>
        <taxon>Bacteria</taxon>
        <taxon>Pseudomonadati</taxon>
        <taxon>Pseudomonadota</taxon>
        <taxon>Alphaproteobacteria</taxon>
        <taxon>Rhodobacterales</taxon>
        <taxon>Paracoccaceae</taxon>
        <taxon>Haematobacter</taxon>
    </lineage>
</organism>
<name>A0A086Y0E0_9RHOB</name>
<evidence type="ECO:0000313" key="3">
    <source>
        <dbReference type="EMBL" id="KFI27740.1"/>
    </source>
</evidence>
<dbReference type="STRING" id="195105.CN97_00755"/>
<dbReference type="AlphaFoldDB" id="A0A086Y0E0"/>
<sequence length="326" mass="35867">MEAAFLASIQGMVDEIVLAQVIAALDRGDIEAAVNAVDVDRAAFAAFEEAIRGNYSAVGTETMKLMGKVRDMDGSAIVVRFDVRNERAEDWLNTKSSELITGNLVPEQRQTIRDVLTSGMERGDNPRTTALDMAGRVVGGKRQGGVIGLTGPQARTVNWVRDALSSGDEEALRRYLTLKRRDKRLDRQVMKLIQSGKPANQELRDKVTGRLSDSYLKLRADVIARTESMASLNAAQEEAFAQALEKSGNSPQFVTREWSAARDKRTRDTHGAMHGQKVQGMTTPFTTPTGYQLMRPGDSSLGAPASEIANCRCIQYIEYDYFEGRG</sequence>
<reference evidence="3 4" key="1">
    <citation type="submission" date="2014-03" db="EMBL/GenBank/DDBJ databases">
        <title>Genome of Haematobacter massiliensis CCUG 47968.</title>
        <authorList>
            <person name="Wang D."/>
            <person name="Wang G."/>
        </authorList>
    </citation>
    <scope>NUCLEOTIDE SEQUENCE [LARGE SCALE GENOMIC DNA]</scope>
    <source>
        <strain evidence="3 4">CCUG 47968</strain>
    </source>
</reference>
<proteinExistence type="predicted"/>
<keyword evidence="4" id="KW-1185">Reference proteome</keyword>
<gene>
    <name evidence="3" type="ORF">CN97_00755</name>
</gene>
<feature type="compositionally biased region" description="Basic and acidic residues" evidence="1">
    <location>
        <begin position="261"/>
        <end position="271"/>
    </location>
</feature>
<evidence type="ECO:0000259" key="2">
    <source>
        <dbReference type="Pfam" id="PF04233"/>
    </source>
</evidence>
<dbReference type="InterPro" id="IPR006528">
    <property type="entry name" value="Phage_head_morphogenesis_dom"/>
</dbReference>
<dbReference type="Proteomes" id="UP000028826">
    <property type="component" value="Unassembled WGS sequence"/>
</dbReference>
<dbReference type="EMBL" id="JGYG01000010">
    <property type="protein sequence ID" value="KFI27740.1"/>
    <property type="molecule type" value="Genomic_DNA"/>
</dbReference>
<dbReference type="Pfam" id="PF04233">
    <property type="entry name" value="Phage_Mu_F"/>
    <property type="match status" value="1"/>
</dbReference>
<dbReference type="eggNOG" id="COG2369">
    <property type="taxonomic scope" value="Bacteria"/>
</dbReference>
<feature type="domain" description="Phage head morphogenesis" evidence="2">
    <location>
        <begin position="184"/>
        <end position="314"/>
    </location>
</feature>
<comment type="caution">
    <text evidence="3">The sequence shown here is derived from an EMBL/GenBank/DDBJ whole genome shotgun (WGS) entry which is preliminary data.</text>
</comment>
<evidence type="ECO:0000313" key="4">
    <source>
        <dbReference type="Proteomes" id="UP000028826"/>
    </source>
</evidence>
<protein>
    <submittedName>
        <fullName evidence="3">Head morphogenesis protein SPP1</fullName>
    </submittedName>
</protein>
<feature type="region of interest" description="Disordered" evidence="1">
    <location>
        <begin position="261"/>
        <end position="284"/>
    </location>
</feature>
<accession>A0A086Y0E0</accession>
<evidence type="ECO:0000256" key="1">
    <source>
        <dbReference type="SAM" id="MobiDB-lite"/>
    </source>
</evidence>